<name>A0A9Q1FGV7_SYNKA</name>
<keyword evidence="3" id="KW-1185">Reference proteome</keyword>
<proteinExistence type="predicted"/>
<feature type="region of interest" description="Disordered" evidence="1">
    <location>
        <begin position="89"/>
        <end position="112"/>
    </location>
</feature>
<organism evidence="2 3">
    <name type="scientific">Synaphobranchus kaupii</name>
    <name type="common">Kaup's arrowtooth eel</name>
    <dbReference type="NCBI Taxonomy" id="118154"/>
    <lineage>
        <taxon>Eukaryota</taxon>
        <taxon>Metazoa</taxon>
        <taxon>Chordata</taxon>
        <taxon>Craniata</taxon>
        <taxon>Vertebrata</taxon>
        <taxon>Euteleostomi</taxon>
        <taxon>Actinopterygii</taxon>
        <taxon>Neopterygii</taxon>
        <taxon>Teleostei</taxon>
        <taxon>Anguilliformes</taxon>
        <taxon>Synaphobranchidae</taxon>
        <taxon>Synaphobranchus</taxon>
    </lineage>
</organism>
<accession>A0A9Q1FGV7</accession>
<feature type="compositionally biased region" description="Polar residues" evidence="1">
    <location>
        <begin position="89"/>
        <end position="101"/>
    </location>
</feature>
<dbReference type="AlphaFoldDB" id="A0A9Q1FGV7"/>
<evidence type="ECO:0000313" key="2">
    <source>
        <dbReference type="EMBL" id="KAJ8358718.1"/>
    </source>
</evidence>
<evidence type="ECO:0000256" key="1">
    <source>
        <dbReference type="SAM" id="MobiDB-lite"/>
    </source>
</evidence>
<sequence>MQHIKDVVKEQLERAGLKTEGKIEVKILTRRSAEEAGDQWLTEEDTKSFRELLINLLTGGTEEVYKEQKRQQELENNYRFVWGEKQEEAQSTAPLTPTTWTSERRQLSGRRHQAPRNTCNDIVLVAGNSVRCCSGSLGPLFSLFIP</sequence>
<dbReference type="EMBL" id="JAINUF010000005">
    <property type="protein sequence ID" value="KAJ8358718.1"/>
    <property type="molecule type" value="Genomic_DNA"/>
</dbReference>
<dbReference type="OrthoDB" id="448954at2759"/>
<reference evidence="2" key="1">
    <citation type="journal article" date="2023" name="Science">
        <title>Genome structures resolve the early diversification of teleost fishes.</title>
        <authorList>
            <person name="Parey E."/>
            <person name="Louis A."/>
            <person name="Montfort J."/>
            <person name="Bouchez O."/>
            <person name="Roques C."/>
            <person name="Iampietro C."/>
            <person name="Lluch J."/>
            <person name="Castinel A."/>
            <person name="Donnadieu C."/>
            <person name="Desvignes T."/>
            <person name="Floi Bucao C."/>
            <person name="Jouanno E."/>
            <person name="Wen M."/>
            <person name="Mejri S."/>
            <person name="Dirks R."/>
            <person name="Jansen H."/>
            <person name="Henkel C."/>
            <person name="Chen W.J."/>
            <person name="Zahm M."/>
            <person name="Cabau C."/>
            <person name="Klopp C."/>
            <person name="Thompson A.W."/>
            <person name="Robinson-Rechavi M."/>
            <person name="Braasch I."/>
            <person name="Lecointre G."/>
            <person name="Bobe J."/>
            <person name="Postlethwait J.H."/>
            <person name="Berthelot C."/>
            <person name="Roest Crollius H."/>
            <person name="Guiguen Y."/>
        </authorList>
    </citation>
    <scope>NUCLEOTIDE SEQUENCE</scope>
    <source>
        <strain evidence="2">WJC10195</strain>
    </source>
</reference>
<evidence type="ECO:0000313" key="3">
    <source>
        <dbReference type="Proteomes" id="UP001152622"/>
    </source>
</evidence>
<comment type="caution">
    <text evidence="2">The sequence shown here is derived from an EMBL/GenBank/DDBJ whole genome shotgun (WGS) entry which is preliminary data.</text>
</comment>
<dbReference type="Proteomes" id="UP001152622">
    <property type="component" value="Chromosome 5"/>
</dbReference>
<gene>
    <name evidence="2" type="ORF">SKAU_G00152430</name>
</gene>
<protein>
    <submittedName>
        <fullName evidence="2">Uncharacterized protein</fullName>
    </submittedName>
</protein>